<dbReference type="EMBL" id="CABPRZ010000008">
    <property type="protein sequence ID" value="VVE06975.1"/>
    <property type="molecule type" value="Genomic_DNA"/>
</dbReference>
<organism evidence="1 2">
    <name type="scientific">Pandoraea terrae</name>
    <dbReference type="NCBI Taxonomy" id="1537710"/>
    <lineage>
        <taxon>Bacteria</taxon>
        <taxon>Pseudomonadati</taxon>
        <taxon>Pseudomonadota</taxon>
        <taxon>Betaproteobacteria</taxon>
        <taxon>Burkholderiales</taxon>
        <taxon>Burkholderiaceae</taxon>
        <taxon>Pandoraea</taxon>
    </lineage>
</organism>
<dbReference type="RefSeq" id="WP_191629002.1">
    <property type="nucleotide sequence ID" value="NZ_CABPRZ010000008.1"/>
</dbReference>
<dbReference type="AlphaFoldDB" id="A0A5E4V7H3"/>
<reference evidence="1 2" key="1">
    <citation type="submission" date="2019-08" db="EMBL/GenBank/DDBJ databases">
        <authorList>
            <person name="Peeters C."/>
        </authorList>
    </citation>
    <scope>NUCLEOTIDE SEQUENCE [LARGE SCALE GENOMIC DNA]</scope>
    <source>
        <strain evidence="1 2">LMG 30175</strain>
    </source>
</reference>
<evidence type="ECO:0000313" key="1">
    <source>
        <dbReference type="EMBL" id="VVE06975.1"/>
    </source>
</evidence>
<accession>A0A5E4V7H3</accession>
<sequence length="54" mass="5781">MSDTDDTLDTMRTLARALHLTIDDEVEADVATLFGQMAQAAQRLAAALSEQATS</sequence>
<proteinExistence type="predicted"/>
<dbReference type="Proteomes" id="UP000414233">
    <property type="component" value="Unassembled WGS sequence"/>
</dbReference>
<evidence type="ECO:0000313" key="2">
    <source>
        <dbReference type="Proteomes" id="UP000414233"/>
    </source>
</evidence>
<keyword evidence="2" id="KW-1185">Reference proteome</keyword>
<protein>
    <submittedName>
        <fullName evidence="1">Uncharacterized protein</fullName>
    </submittedName>
</protein>
<name>A0A5E4V7H3_9BURK</name>
<gene>
    <name evidence="1" type="ORF">PTE30175_02362</name>
</gene>